<name>A0A022VRV0_TRIRU</name>
<reference evidence="2" key="1">
    <citation type="submission" date="2014-02" db="EMBL/GenBank/DDBJ databases">
        <title>The Genome Sequence of Trichophyton rubrum (morphotype fischeri) CBS 288.86.</title>
        <authorList>
            <consortium name="The Broad Institute Genomics Platform"/>
            <person name="Cuomo C.A."/>
            <person name="White T.C."/>
            <person name="Graser Y."/>
            <person name="Martinez-Rossi N."/>
            <person name="Heitman J."/>
            <person name="Young S.K."/>
            <person name="Zeng Q."/>
            <person name="Gargeya S."/>
            <person name="Abouelleil A."/>
            <person name="Alvarado L."/>
            <person name="Chapman S.B."/>
            <person name="Gainer-Dewar J."/>
            <person name="Goldberg J."/>
            <person name="Griggs A."/>
            <person name="Gujja S."/>
            <person name="Hansen M."/>
            <person name="Howarth C."/>
            <person name="Imamovic A."/>
            <person name="Larimer J."/>
            <person name="Martinez D."/>
            <person name="Murphy C."/>
            <person name="Pearson M.D."/>
            <person name="Persinoti G."/>
            <person name="Poon T."/>
            <person name="Priest M."/>
            <person name="Roberts A.D."/>
            <person name="Saif S."/>
            <person name="Shea T.D."/>
            <person name="Sykes S.N."/>
            <person name="Wortman J."/>
            <person name="Nusbaum C."/>
            <person name="Birren B."/>
        </authorList>
    </citation>
    <scope>NUCLEOTIDE SEQUENCE [LARGE SCALE GENOMIC DNA]</scope>
    <source>
        <strain evidence="2">CBS 288.86</strain>
    </source>
</reference>
<sequence length="112" mass="12586">MAEFGGVNAHAHADLLRQAMLQNVIRTTENSEERKEEEQEEKEEDGDGDGDKVERDYGGKEKSSTSSCRPALISASRQELRCKTRDRFISAWGEGKTPPSCHPSFSFPMPRQ</sequence>
<proteinExistence type="predicted"/>
<dbReference type="Proteomes" id="UP000023758">
    <property type="component" value="Unassembled WGS sequence"/>
</dbReference>
<feature type="region of interest" description="Disordered" evidence="1">
    <location>
        <begin position="91"/>
        <end position="112"/>
    </location>
</feature>
<evidence type="ECO:0000256" key="1">
    <source>
        <dbReference type="SAM" id="MobiDB-lite"/>
    </source>
</evidence>
<dbReference type="EMBL" id="KK207921">
    <property type="protein sequence ID" value="EZF48751.1"/>
    <property type="molecule type" value="Genomic_DNA"/>
</dbReference>
<gene>
    <name evidence="2" type="ORF">H103_07675</name>
</gene>
<dbReference type="AlphaFoldDB" id="A0A022VRV0"/>
<feature type="compositionally biased region" description="Acidic residues" evidence="1">
    <location>
        <begin position="38"/>
        <end position="48"/>
    </location>
</feature>
<accession>A0A022VRV0</accession>
<organism evidence="2">
    <name type="scientific">Trichophyton rubrum CBS 288.86</name>
    <dbReference type="NCBI Taxonomy" id="1215330"/>
    <lineage>
        <taxon>Eukaryota</taxon>
        <taxon>Fungi</taxon>
        <taxon>Dikarya</taxon>
        <taxon>Ascomycota</taxon>
        <taxon>Pezizomycotina</taxon>
        <taxon>Eurotiomycetes</taxon>
        <taxon>Eurotiomycetidae</taxon>
        <taxon>Onygenales</taxon>
        <taxon>Arthrodermataceae</taxon>
        <taxon>Trichophyton</taxon>
    </lineage>
</organism>
<dbReference type="HOGENOM" id="CLU_2198851_0_0_1"/>
<evidence type="ECO:0000313" key="2">
    <source>
        <dbReference type="EMBL" id="EZF48751.1"/>
    </source>
</evidence>
<protein>
    <submittedName>
        <fullName evidence="2">Uncharacterized protein</fullName>
    </submittedName>
</protein>
<feature type="compositionally biased region" description="Basic and acidic residues" evidence="1">
    <location>
        <begin position="49"/>
        <end position="63"/>
    </location>
</feature>
<feature type="region of interest" description="Disordered" evidence="1">
    <location>
        <begin position="24"/>
        <end position="74"/>
    </location>
</feature>